<evidence type="ECO:0000313" key="1">
    <source>
        <dbReference type="EMBL" id="GES95809.1"/>
    </source>
</evidence>
<dbReference type="EMBL" id="BLAL01000244">
    <property type="protein sequence ID" value="GES95809.1"/>
    <property type="molecule type" value="Genomic_DNA"/>
</dbReference>
<sequence>MKCSNDILRTKCLHRIFNTRKVAWIKPIPPTFFLNLTETEICLSQRWTYSKERSIVDSICVTIDFYTFELIDRLYFKLYSDLKKANRKMEGMWNSSCNIST</sequence>
<proteinExistence type="predicted"/>
<protein>
    <submittedName>
        <fullName evidence="1">Uncharacterized protein</fullName>
    </submittedName>
</protein>
<reference evidence="1" key="1">
    <citation type="submission" date="2019-10" db="EMBL/GenBank/DDBJ databases">
        <title>Conservation and host-specific expression of non-tandemly repeated heterogenous ribosome RNA gene in arbuscular mycorrhizal fungi.</title>
        <authorList>
            <person name="Maeda T."/>
            <person name="Kobayashi Y."/>
            <person name="Nakagawa T."/>
            <person name="Ezawa T."/>
            <person name="Yamaguchi K."/>
            <person name="Bino T."/>
            <person name="Nishimoto Y."/>
            <person name="Shigenobu S."/>
            <person name="Kawaguchi M."/>
        </authorList>
    </citation>
    <scope>NUCLEOTIDE SEQUENCE</scope>
    <source>
        <strain evidence="1">HR1</strain>
    </source>
</reference>
<comment type="caution">
    <text evidence="1">The sequence shown here is derived from an EMBL/GenBank/DDBJ whole genome shotgun (WGS) entry which is preliminary data.</text>
</comment>
<organism evidence="1 2">
    <name type="scientific">Rhizophagus clarus</name>
    <dbReference type="NCBI Taxonomy" id="94130"/>
    <lineage>
        <taxon>Eukaryota</taxon>
        <taxon>Fungi</taxon>
        <taxon>Fungi incertae sedis</taxon>
        <taxon>Mucoromycota</taxon>
        <taxon>Glomeromycotina</taxon>
        <taxon>Glomeromycetes</taxon>
        <taxon>Glomerales</taxon>
        <taxon>Glomeraceae</taxon>
        <taxon>Rhizophagus</taxon>
    </lineage>
</organism>
<evidence type="ECO:0000313" key="2">
    <source>
        <dbReference type="Proteomes" id="UP000615446"/>
    </source>
</evidence>
<dbReference type="Proteomes" id="UP000615446">
    <property type="component" value="Unassembled WGS sequence"/>
</dbReference>
<dbReference type="AlphaFoldDB" id="A0A8H3R0D6"/>
<gene>
    <name evidence="1" type="ORF">RCL2_002247300</name>
</gene>
<name>A0A8H3R0D6_9GLOM</name>
<accession>A0A8H3R0D6</accession>